<keyword evidence="2" id="KW-0342">GTP-binding</keyword>
<evidence type="ECO:0000256" key="2">
    <source>
        <dbReference type="ARBA" id="ARBA00023134"/>
    </source>
</evidence>
<name>A0A7S2R8X5_9STRA</name>
<dbReference type="NCBIfam" id="TIGR00231">
    <property type="entry name" value="small_GTP"/>
    <property type="match status" value="1"/>
</dbReference>
<dbReference type="InterPro" id="IPR027417">
    <property type="entry name" value="P-loop_NTPase"/>
</dbReference>
<gene>
    <name evidence="4" type="ORF">RMAR1173_LOCUS1988</name>
</gene>
<evidence type="ECO:0000313" key="4">
    <source>
        <dbReference type="EMBL" id="CAD9664122.1"/>
    </source>
</evidence>
<dbReference type="GO" id="GO:0005525">
    <property type="term" value="F:GTP binding"/>
    <property type="evidence" value="ECO:0007669"/>
    <property type="project" value="UniProtKB-KW"/>
</dbReference>
<dbReference type="Gene3D" id="3.40.50.300">
    <property type="entry name" value="P-loop containing nucleotide triphosphate hydrolases"/>
    <property type="match status" value="1"/>
</dbReference>
<dbReference type="FunFam" id="3.40.50.300:FF:001447">
    <property type="entry name" value="Ras-related protein Rab-1B"/>
    <property type="match status" value="1"/>
</dbReference>
<keyword evidence="1" id="KW-0547">Nucleotide-binding</keyword>
<accession>A0A7S2R8X5</accession>
<dbReference type="SUPFAM" id="SSF52540">
    <property type="entry name" value="P-loop containing nucleoside triphosphate hydrolases"/>
    <property type="match status" value="1"/>
</dbReference>
<dbReference type="PROSITE" id="PS51419">
    <property type="entry name" value="RAB"/>
    <property type="match status" value="1"/>
</dbReference>
<proteinExistence type="predicted"/>
<dbReference type="InterPro" id="IPR005225">
    <property type="entry name" value="Small_GTP-bd"/>
</dbReference>
<dbReference type="GO" id="GO:0003924">
    <property type="term" value="F:GTPase activity"/>
    <property type="evidence" value="ECO:0007669"/>
    <property type="project" value="InterPro"/>
</dbReference>
<reference evidence="4" key="1">
    <citation type="submission" date="2021-01" db="EMBL/GenBank/DDBJ databases">
        <authorList>
            <person name="Corre E."/>
            <person name="Pelletier E."/>
            <person name="Niang G."/>
            <person name="Scheremetjew M."/>
            <person name="Finn R."/>
            <person name="Kale V."/>
            <person name="Holt S."/>
            <person name="Cochrane G."/>
            <person name="Meng A."/>
            <person name="Brown T."/>
            <person name="Cohen L."/>
        </authorList>
    </citation>
    <scope>NUCLEOTIDE SEQUENCE</scope>
    <source>
        <strain evidence="4">CCMP1243</strain>
    </source>
</reference>
<evidence type="ECO:0000256" key="1">
    <source>
        <dbReference type="ARBA" id="ARBA00022741"/>
    </source>
</evidence>
<dbReference type="PRINTS" id="PR00449">
    <property type="entry name" value="RASTRNSFRMNG"/>
</dbReference>
<dbReference type="SMART" id="SM00173">
    <property type="entry name" value="RAS"/>
    <property type="match status" value="1"/>
</dbReference>
<dbReference type="EMBL" id="HBHJ01003119">
    <property type="protein sequence ID" value="CAD9664122.1"/>
    <property type="molecule type" value="Transcribed_RNA"/>
</dbReference>
<dbReference type="PROSITE" id="PS51421">
    <property type="entry name" value="RAS"/>
    <property type="match status" value="1"/>
</dbReference>
<dbReference type="Pfam" id="PF00071">
    <property type="entry name" value="Ras"/>
    <property type="match status" value="1"/>
</dbReference>
<dbReference type="InterPro" id="IPR050227">
    <property type="entry name" value="Rab"/>
</dbReference>
<dbReference type="SMART" id="SM00175">
    <property type="entry name" value="RAB"/>
    <property type="match status" value="1"/>
</dbReference>
<dbReference type="InterPro" id="IPR001806">
    <property type="entry name" value="Small_GTPase"/>
</dbReference>
<dbReference type="AlphaFoldDB" id="A0A7S2R8X5"/>
<evidence type="ECO:0000256" key="3">
    <source>
        <dbReference type="SAM" id="MobiDB-lite"/>
    </source>
</evidence>
<dbReference type="SMART" id="SM00174">
    <property type="entry name" value="RHO"/>
    <property type="match status" value="1"/>
</dbReference>
<sequence>MARRPRGGDGAVKRSSASAASSSVQPDKPVRIKITSVGPQASGKSCLIKRFCESRFVSKYISTIGVDYGVKPHTVEGQQVRVNFWDLSGHPDFFEVRNEFYKDTQGLVLVYDASDANSFEDVAAYLQEARKFGVKSVPGVLCANKVDLRRQVSEDEGREFAAAHGFEYFETSAASGANVTEVFEHVFSAVVKSMRT</sequence>
<feature type="region of interest" description="Disordered" evidence="3">
    <location>
        <begin position="1"/>
        <end position="27"/>
    </location>
</feature>
<dbReference type="PANTHER" id="PTHR47977">
    <property type="entry name" value="RAS-RELATED PROTEIN RAB"/>
    <property type="match status" value="1"/>
</dbReference>
<protein>
    <submittedName>
        <fullName evidence="4">Uncharacterized protein</fullName>
    </submittedName>
</protein>
<organism evidence="4">
    <name type="scientific">Rhizochromulina marina</name>
    <dbReference type="NCBI Taxonomy" id="1034831"/>
    <lineage>
        <taxon>Eukaryota</taxon>
        <taxon>Sar</taxon>
        <taxon>Stramenopiles</taxon>
        <taxon>Ochrophyta</taxon>
        <taxon>Dictyochophyceae</taxon>
        <taxon>Rhizochromulinales</taxon>
        <taxon>Rhizochromulina</taxon>
    </lineage>
</organism>